<reference evidence="6" key="1">
    <citation type="submission" date="2015-03" db="EMBL/GenBank/DDBJ databases">
        <title>Luteipulveratus halotolerans sp. nov., a novel actinobacterium (Dermacoccaceae) from Sarawak, Malaysia.</title>
        <authorList>
            <person name="Juboi H."/>
            <person name="Basik A."/>
            <person name="Shamsul S.S."/>
            <person name="Arnold P."/>
            <person name="Schmitt E.K."/>
            <person name="Sanglier J.-J."/>
            <person name="Yeo T."/>
        </authorList>
    </citation>
    <scope>NUCLEOTIDE SEQUENCE [LARGE SCALE GENOMIC DNA]</scope>
    <source>
        <strain evidence="6">C296001</strain>
    </source>
</reference>
<evidence type="ECO:0000256" key="1">
    <source>
        <dbReference type="ARBA" id="ARBA00022729"/>
    </source>
</evidence>
<evidence type="ECO:0000313" key="6">
    <source>
        <dbReference type="Proteomes" id="UP000037397"/>
    </source>
</evidence>
<dbReference type="STRING" id="1631356.VV01_04560"/>
<dbReference type="Proteomes" id="UP000037397">
    <property type="component" value="Unassembled WGS sequence"/>
</dbReference>
<dbReference type="EMBL" id="LAIR01000002">
    <property type="protein sequence ID" value="KNX36589.1"/>
    <property type="molecule type" value="Genomic_DNA"/>
</dbReference>
<dbReference type="SUPFAM" id="SSF53850">
    <property type="entry name" value="Periplasmic binding protein-like II"/>
    <property type="match status" value="1"/>
</dbReference>
<dbReference type="Gene3D" id="3.40.190.10">
    <property type="entry name" value="Periplasmic binding protein-like II"/>
    <property type="match status" value="2"/>
</dbReference>
<name>A0A0L6CFW0_9MICO</name>
<dbReference type="AlphaFoldDB" id="A0A0L6CFW0"/>
<evidence type="ECO:0000256" key="3">
    <source>
        <dbReference type="SAM" id="SignalP"/>
    </source>
</evidence>
<evidence type="ECO:0000259" key="4">
    <source>
        <dbReference type="SMART" id="SM00062"/>
    </source>
</evidence>
<proteinExistence type="predicted"/>
<keyword evidence="1 3" id="KW-0732">Signal</keyword>
<sequence>MSSRLSRATGVGAIAAATSLLLALTACGSDSLDTGGDKSSAPAGPTTKVSQDTSLAAKVPADIKAKGTLNVASDASYPPNEYLAADGKTIEGMDIEILDAVAAKLGLKMNYQNAGFDSIILGVKSKKYDMAVSSLTINPERKQQVDFVSYFTAGTQWVTAKGNPKKVNPASACGATISVQKGTVQVDDLNKRSDACKKAGKPGIKLLIEDAQVKATTDLVSGRADAMAADLPVSVDAVTKNGGKVELLGDNYDSAPYGFALPKGQTAFAGVLVDALKAIKADGTYDAILKKWKTEGGAISNFAVNP</sequence>
<feature type="region of interest" description="Disordered" evidence="2">
    <location>
        <begin position="34"/>
        <end position="53"/>
    </location>
</feature>
<dbReference type="SMART" id="SM00062">
    <property type="entry name" value="PBPb"/>
    <property type="match status" value="1"/>
</dbReference>
<dbReference type="OrthoDB" id="4633994at2"/>
<evidence type="ECO:0000256" key="2">
    <source>
        <dbReference type="SAM" id="MobiDB-lite"/>
    </source>
</evidence>
<dbReference type="CDD" id="cd01004">
    <property type="entry name" value="PBP2_MidA_like"/>
    <property type="match status" value="1"/>
</dbReference>
<dbReference type="RefSeq" id="WP_050668856.1">
    <property type="nucleotide sequence ID" value="NZ_LAIR01000002.1"/>
</dbReference>
<gene>
    <name evidence="5" type="ORF">VV01_04560</name>
</gene>
<protein>
    <submittedName>
        <fullName evidence="5">ABC transporter substrate-binding protein</fullName>
    </submittedName>
</protein>
<dbReference type="PATRIC" id="fig|1631356.3.peg.852"/>
<comment type="caution">
    <text evidence="5">The sequence shown here is derived from an EMBL/GenBank/DDBJ whole genome shotgun (WGS) entry which is preliminary data.</text>
</comment>
<dbReference type="Pfam" id="PF00497">
    <property type="entry name" value="SBP_bac_3"/>
    <property type="match status" value="1"/>
</dbReference>
<dbReference type="PROSITE" id="PS51257">
    <property type="entry name" value="PROKAR_LIPOPROTEIN"/>
    <property type="match status" value="1"/>
</dbReference>
<dbReference type="PANTHER" id="PTHR35936">
    <property type="entry name" value="MEMBRANE-BOUND LYTIC MUREIN TRANSGLYCOSYLASE F"/>
    <property type="match status" value="1"/>
</dbReference>
<dbReference type="PANTHER" id="PTHR35936:SF17">
    <property type="entry name" value="ARGININE-BINDING EXTRACELLULAR PROTEIN ARTP"/>
    <property type="match status" value="1"/>
</dbReference>
<organism evidence="5 6">
    <name type="scientific">Luteipulveratus halotolerans</name>
    <dbReference type="NCBI Taxonomy" id="1631356"/>
    <lineage>
        <taxon>Bacteria</taxon>
        <taxon>Bacillati</taxon>
        <taxon>Actinomycetota</taxon>
        <taxon>Actinomycetes</taxon>
        <taxon>Micrococcales</taxon>
        <taxon>Dermacoccaceae</taxon>
        <taxon>Luteipulveratus</taxon>
    </lineage>
</organism>
<feature type="signal peptide" evidence="3">
    <location>
        <begin position="1"/>
        <end position="28"/>
    </location>
</feature>
<evidence type="ECO:0000313" key="5">
    <source>
        <dbReference type="EMBL" id="KNX36589.1"/>
    </source>
</evidence>
<accession>A0A0L6CFW0</accession>
<feature type="chain" id="PRO_5005562544" evidence="3">
    <location>
        <begin position="29"/>
        <end position="306"/>
    </location>
</feature>
<keyword evidence="6" id="KW-1185">Reference proteome</keyword>
<dbReference type="InterPro" id="IPR001638">
    <property type="entry name" value="Solute-binding_3/MltF_N"/>
</dbReference>
<feature type="domain" description="Solute-binding protein family 3/N-terminal" evidence="4">
    <location>
        <begin position="68"/>
        <end position="296"/>
    </location>
</feature>